<name>A0A2W5DKE8_9BURK</name>
<evidence type="ECO:0000313" key="2">
    <source>
        <dbReference type="EMBL" id="PZP32355.1"/>
    </source>
</evidence>
<dbReference type="EMBL" id="QFOD01000008">
    <property type="protein sequence ID" value="PZP32355.1"/>
    <property type="molecule type" value="Genomic_DNA"/>
</dbReference>
<comment type="caution">
    <text evidence="2">The sequence shown here is derived from an EMBL/GenBank/DDBJ whole genome shotgun (WGS) entry which is preliminary data.</text>
</comment>
<proteinExistence type="predicted"/>
<dbReference type="AlphaFoldDB" id="A0A2W5DKE8"/>
<feature type="chain" id="PRO_5015898907" evidence="1">
    <location>
        <begin position="26"/>
        <end position="332"/>
    </location>
</feature>
<protein>
    <submittedName>
        <fullName evidence="2">Uncharacterized protein</fullName>
    </submittedName>
</protein>
<dbReference type="Proteomes" id="UP000249633">
    <property type="component" value="Unassembled WGS sequence"/>
</dbReference>
<evidence type="ECO:0000256" key="1">
    <source>
        <dbReference type="SAM" id="SignalP"/>
    </source>
</evidence>
<keyword evidence="1" id="KW-0732">Signal</keyword>
<reference evidence="2 3" key="1">
    <citation type="submission" date="2017-08" db="EMBL/GenBank/DDBJ databases">
        <title>Infants hospitalized years apart are colonized by the same room-sourced microbial strains.</title>
        <authorList>
            <person name="Brooks B."/>
            <person name="Olm M.R."/>
            <person name="Firek B.A."/>
            <person name="Baker R."/>
            <person name="Thomas B.C."/>
            <person name="Morowitz M.J."/>
            <person name="Banfield J.F."/>
        </authorList>
    </citation>
    <scope>NUCLEOTIDE SEQUENCE [LARGE SCALE GENOMIC DNA]</scope>
    <source>
        <strain evidence="2">S2_012_000_R2_81</strain>
    </source>
</reference>
<feature type="signal peptide" evidence="1">
    <location>
        <begin position="1"/>
        <end position="25"/>
    </location>
</feature>
<evidence type="ECO:0000313" key="3">
    <source>
        <dbReference type="Proteomes" id="UP000249633"/>
    </source>
</evidence>
<sequence length="332" mass="35374">MSTSNQNLAAFCAWALVCGLSSAHAAAPAADPVPSLSARNVACLQAAAPKTLALSKSVEGTARLLRARLSFRPDAPEPRVEWLWSGDAEAAKQLEPSLRAYRMPCLAGQQGEQAVVQEFWLEPGTGRLESGEAWPANGQDRAAKSSCDVVQDMSARLWKNTDSAPSAGMVFFRFLQGQDVPEVKVAHAVGPRSFPAALHRAAQALRPCADDPAPEDWHVVSVSRGMGGDALQQPKPLELTALLGMTKAPESLRGHFDTNTMSCPFQLQFWVGQPALPNQASSIGSPNAHRTAFLGWLGSLKLDLPPDADERRVAAPLTVNVPCTVLDLKGGT</sequence>
<gene>
    <name evidence="2" type="ORF">DI603_09965</name>
</gene>
<accession>A0A2W5DKE8</accession>
<organism evidence="2 3">
    <name type="scientific">Roseateles depolymerans</name>
    <dbReference type="NCBI Taxonomy" id="76731"/>
    <lineage>
        <taxon>Bacteria</taxon>
        <taxon>Pseudomonadati</taxon>
        <taxon>Pseudomonadota</taxon>
        <taxon>Betaproteobacteria</taxon>
        <taxon>Burkholderiales</taxon>
        <taxon>Sphaerotilaceae</taxon>
        <taxon>Roseateles</taxon>
    </lineage>
</organism>